<dbReference type="InterPro" id="IPR007890">
    <property type="entry name" value="CHASE2"/>
</dbReference>
<organism evidence="3 4">
    <name type="scientific">Castellaniella hirudinis</name>
    <dbReference type="NCBI Taxonomy" id="1144617"/>
    <lineage>
        <taxon>Bacteria</taxon>
        <taxon>Pseudomonadati</taxon>
        <taxon>Pseudomonadota</taxon>
        <taxon>Betaproteobacteria</taxon>
        <taxon>Burkholderiales</taxon>
        <taxon>Alcaligenaceae</taxon>
        <taxon>Castellaniella</taxon>
    </lineage>
</organism>
<dbReference type="EMBL" id="JBHSDY010000003">
    <property type="protein sequence ID" value="MFC4297652.1"/>
    <property type="molecule type" value="Genomic_DNA"/>
</dbReference>
<name>A0ABV8RXU1_9BURK</name>
<comment type="caution">
    <text evidence="3">The sequence shown here is derived from an EMBL/GenBank/DDBJ whole genome shotgun (WGS) entry which is preliminary data.</text>
</comment>
<dbReference type="InterPro" id="IPR029787">
    <property type="entry name" value="Nucleotide_cyclase"/>
</dbReference>
<dbReference type="CDD" id="cd07302">
    <property type="entry name" value="CHD"/>
    <property type="match status" value="1"/>
</dbReference>
<keyword evidence="1" id="KW-0472">Membrane</keyword>
<gene>
    <name evidence="3" type="ORF">ACFO0J_06320</name>
</gene>
<keyword evidence="1" id="KW-0812">Transmembrane</keyword>
<dbReference type="SMART" id="SM00044">
    <property type="entry name" value="CYCc"/>
    <property type="match status" value="1"/>
</dbReference>
<evidence type="ECO:0000313" key="4">
    <source>
        <dbReference type="Proteomes" id="UP001595756"/>
    </source>
</evidence>
<keyword evidence="1" id="KW-1133">Transmembrane helix</keyword>
<evidence type="ECO:0000313" key="3">
    <source>
        <dbReference type="EMBL" id="MFC4297652.1"/>
    </source>
</evidence>
<dbReference type="InterPro" id="IPR001054">
    <property type="entry name" value="A/G_cyclase"/>
</dbReference>
<feature type="transmembrane region" description="Helical" evidence="1">
    <location>
        <begin position="361"/>
        <end position="382"/>
    </location>
</feature>
<evidence type="ECO:0000256" key="1">
    <source>
        <dbReference type="SAM" id="Phobius"/>
    </source>
</evidence>
<accession>A0ABV8RXU1</accession>
<protein>
    <submittedName>
        <fullName evidence="3">CHASE2 domain-containing protein</fullName>
    </submittedName>
</protein>
<sequence length="612" mass="67398">MWRRKTLFSGLAVVLLALTFLLLAQWRALDPLDRQLGDALLRWDARHRLPPDDIVLIDIDQGSLNDDRMLALAGAWAWPRAVHAELITALARRGPRAIVVDLILSPPDRLEPYNDEALAQAMDFERAFVPMILMPDAGQPPPLALAPPIMGIRRMAQADPDARYGIDAPTALPPERWRTGYINFVADTDGIGRRIELGREVRGWWIPHMVGRVAEALQLPQPRTSAFRLHWYGRDFQRIPYAQVYLASQTEGASLPFDPEGKIIVIGATASGLLDFLATPQGATTPGPYVLQTGLANLQDRSWLRDAPGWISPWLAAGLIVGCAFLFWRRVSPVWIVTGFLGVALLLLAVAAGALRTNWYWMPLSVLAMTALALLAFGLLSARLELAHRHRVQAMFARFVDARVVDHLVASHQGVAASDTVEREVTVLFSDIRGFTHLSEYRAPEDVVALLNRYFETQVGAIFRHQGTLDKFMGDGIMAFWGAPIPQANHAGLAVAAALDMLQALRGFVAQLKGEGVEIALEIGIGIHTGPAVVGFLGMRQRLDYTAIGDTVNLASRIEGTTKGVARILVSEATRRQCAADFEFTDHGCFKIRGREQEVHLFEPVPRTGSEG</sequence>
<keyword evidence="4" id="KW-1185">Reference proteome</keyword>
<dbReference type="PANTHER" id="PTHR43081:SF1">
    <property type="entry name" value="ADENYLATE CYCLASE, TERMINAL-DIFFERENTIATION SPECIFIC"/>
    <property type="match status" value="1"/>
</dbReference>
<feature type="transmembrane region" description="Helical" evidence="1">
    <location>
        <begin position="310"/>
        <end position="328"/>
    </location>
</feature>
<dbReference type="Pfam" id="PF00211">
    <property type="entry name" value="Guanylate_cyc"/>
    <property type="match status" value="1"/>
</dbReference>
<dbReference type="PROSITE" id="PS50125">
    <property type="entry name" value="GUANYLATE_CYCLASE_2"/>
    <property type="match status" value="1"/>
</dbReference>
<dbReference type="InterPro" id="IPR050697">
    <property type="entry name" value="Adenylyl/Guanylyl_Cyclase_3/4"/>
</dbReference>
<dbReference type="PANTHER" id="PTHR43081">
    <property type="entry name" value="ADENYLATE CYCLASE, TERMINAL-DIFFERENTIATION SPECIFIC-RELATED"/>
    <property type="match status" value="1"/>
</dbReference>
<dbReference type="SMART" id="SM01080">
    <property type="entry name" value="CHASE2"/>
    <property type="match status" value="1"/>
</dbReference>
<dbReference type="Proteomes" id="UP001595756">
    <property type="component" value="Unassembled WGS sequence"/>
</dbReference>
<dbReference type="SUPFAM" id="SSF55073">
    <property type="entry name" value="Nucleotide cyclase"/>
    <property type="match status" value="1"/>
</dbReference>
<dbReference type="Gene3D" id="3.30.70.1230">
    <property type="entry name" value="Nucleotide cyclase"/>
    <property type="match status" value="1"/>
</dbReference>
<dbReference type="Pfam" id="PF05226">
    <property type="entry name" value="CHASE2"/>
    <property type="match status" value="1"/>
</dbReference>
<feature type="transmembrane region" description="Helical" evidence="1">
    <location>
        <begin position="335"/>
        <end position="355"/>
    </location>
</feature>
<evidence type="ECO:0000259" key="2">
    <source>
        <dbReference type="PROSITE" id="PS50125"/>
    </source>
</evidence>
<feature type="domain" description="Guanylate cyclase" evidence="2">
    <location>
        <begin position="426"/>
        <end position="559"/>
    </location>
</feature>
<proteinExistence type="predicted"/>
<dbReference type="RefSeq" id="WP_376812205.1">
    <property type="nucleotide sequence ID" value="NZ_JBHSDY010000003.1"/>
</dbReference>
<reference evidence="4" key="1">
    <citation type="journal article" date="2019" name="Int. J. Syst. Evol. Microbiol.">
        <title>The Global Catalogue of Microorganisms (GCM) 10K type strain sequencing project: providing services to taxonomists for standard genome sequencing and annotation.</title>
        <authorList>
            <consortium name="The Broad Institute Genomics Platform"/>
            <consortium name="The Broad Institute Genome Sequencing Center for Infectious Disease"/>
            <person name="Wu L."/>
            <person name="Ma J."/>
        </authorList>
    </citation>
    <scope>NUCLEOTIDE SEQUENCE [LARGE SCALE GENOMIC DNA]</scope>
    <source>
        <strain evidence="4">CGMCC 1.19029</strain>
    </source>
</reference>